<dbReference type="SMART" id="SM00225">
    <property type="entry name" value="BTB"/>
    <property type="match status" value="1"/>
</dbReference>
<dbReference type="PROSITE" id="PS50097">
    <property type="entry name" value="BTB"/>
    <property type="match status" value="1"/>
</dbReference>
<dbReference type="GO" id="GO:0006516">
    <property type="term" value="P:glycoprotein catabolic process"/>
    <property type="evidence" value="ECO:0007669"/>
    <property type="project" value="InterPro"/>
</dbReference>
<gene>
    <name evidence="3" type="ORF">DEBURN_LOCUS5634</name>
</gene>
<dbReference type="SUPFAM" id="SSF54695">
    <property type="entry name" value="POZ domain"/>
    <property type="match status" value="1"/>
</dbReference>
<dbReference type="InterPro" id="IPR006588">
    <property type="entry name" value="Peptide_N_glycanase_PAW_dom"/>
</dbReference>
<dbReference type="AlphaFoldDB" id="A0A9N9A8L0"/>
<dbReference type="Pfam" id="PF04721">
    <property type="entry name" value="PAW"/>
    <property type="match status" value="1"/>
</dbReference>
<proteinExistence type="predicted"/>
<evidence type="ECO:0000313" key="3">
    <source>
        <dbReference type="EMBL" id="CAG8520476.1"/>
    </source>
</evidence>
<organism evidence="3 4">
    <name type="scientific">Diversispora eburnea</name>
    <dbReference type="NCBI Taxonomy" id="1213867"/>
    <lineage>
        <taxon>Eukaryota</taxon>
        <taxon>Fungi</taxon>
        <taxon>Fungi incertae sedis</taxon>
        <taxon>Mucoromycota</taxon>
        <taxon>Glomeromycotina</taxon>
        <taxon>Glomeromycetes</taxon>
        <taxon>Diversisporales</taxon>
        <taxon>Diversisporaceae</taxon>
        <taxon>Diversispora</taxon>
    </lineage>
</organism>
<comment type="caution">
    <text evidence="3">The sequence shown here is derived from an EMBL/GenBank/DDBJ whole genome shotgun (WGS) entry which is preliminary data.</text>
</comment>
<keyword evidence="4" id="KW-1185">Reference proteome</keyword>
<evidence type="ECO:0000259" key="2">
    <source>
        <dbReference type="PROSITE" id="PS50097"/>
    </source>
</evidence>
<dbReference type="InterPro" id="IPR011333">
    <property type="entry name" value="SKP1/BTB/POZ_sf"/>
</dbReference>
<reference evidence="3" key="1">
    <citation type="submission" date="2021-06" db="EMBL/GenBank/DDBJ databases">
        <authorList>
            <person name="Kallberg Y."/>
            <person name="Tangrot J."/>
            <person name="Rosling A."/>
        </authorList>
    </citation>
    <scope>NUCLEOTIDE SEQUENCE</scope>
    <source>
        <strain evidence="3">AZ414A</strain>
    </source>
</reference>
<protein>
    <submittedName>
        <fullName evidence="3">1252_t:CDS:1</fullName>
    </submittedName>
</protein>
<dbReference type="PANTHER" id="PTHR24413">
    <property type="entry name" value="SPECKLE-TYPE POZ PROTEIN"/>
    <property type="match status" value="1"/>
</dbReference>
<dbReference type="Proteomes" id="UP000789706">
    <property type="component" value="Unassembled WGS sequence"/>
</dbReference>
<dbReference type="InterPro" id="IPR000210">
    <property type="entry name" value="BTB/POZ_dom"/>
</dbReference>
<evidence type="ECO:0000256" key="1">
    <source>
        <dbReference type="SAM" id="MobiDB-lite"/>
    </source>
</evidence>
<feature type="domain" description="BTB" evidence="2">
    <location>
        <begin position="337"/>
        <end position="414"/>
    </location>
</feature>
<dbReference type="Gene3D" id="2.60.120.1020">
    <property type="entry name" value="Peptide N glycanase, PAW domain"/>
    <property type="match status" value="1"/>
</dbReference>
<sequence>MEGFESRQVRIQNIGEVGGRRTLLPTTDFHTPVCILRVPGLDDDSTERSRQPVSSIFMPPVYEAPKKKQNEQYKKYTPSGIPGGSLNDKLLLHVLKDDLNQNLHTHRLSYDSKTDKYYENGNIEEEFITGWKNGVLQWNNVERKIEYDWNMVYLARDPRNYISVPGEIKWKFDYRTSNLIIKKFILKLQHALFDNEASIILTITTLPTRKNKNPTPQTIEFPKPTKFPHEENNRKDVTSFVENEYGFILTACLKGGENNNISWQRTQLFRKSLQQEFLDNNIDDDSGINFGLDTRTELMPDVICDPLPEIKYDDDDNGKGIERKDNNEFILNDEKTSDFVINLREESPQGSTNEIKIFNTHSKILSTRSEYFKALLHSKMIESNERSLTIVDTKSDLFEIILKFIYTGDLPIINKLDDWFELLRGASRFLILELIQRCEKEIRGFLNPDNVEEIESIAIETGSSQLLRCCENLEIKE</sequence>
<dbReference type="InterPro" id="IPR038680">
    <property type="entry name" value="PAW_sf"/>
</dbReference>
<dbReference type="GO" id="GO:0005737">
    <property type="term" value="C:cytoplasm"/>
    <property type="evidence" value="ECO:0007669"/>
    <property type="project" value="InterPro"/>
</dbReference>
<feature type="region of interest" description="Disordered" evidence="1">
    <location>
        <begin position="211"/>
        <end position="231"/>
    </location>
</feature>
<dbReference type="OrthoDB" id="194443at2759"/>
<name>A0A9N9A8L0_9GLOM</name>
<dbReference type="Pfam" id="PF00651">
    <property type="entry name" value="BTB"/>
    <property type="match status" value="1"/>
</dbReference>
<dbReference type="EMBL" id="CAJVPK010000513">
    <property type="protein sequence ID" value="CAG8520476.1"/>
    <property type="molecule type" value="Genomic_DNA"/>
</dbReference>
<accession>A0A9N9A8L0</accession>
<dbReference type="SUPFAM" id="SSF49785">
    <property type="entry name" value="Galactose-binding domain-like"/>
    <property type="match status" value="1"/>
</dbReference>
<dbReference type="InterPro" id="IPR008979">
    <property type="entry name" value="Galactose-bd-like_sf"/>
</dbReference>
<dbReference type="Gene3D" id="3.30.710.10">
    <property type="entry name" value="Potassium Channel Kv1.1, Chain A"/>
    <property type="match status" value="1"/>
</dbReference>
<evidence type="ECO:0000313" key="4">
    <source>
        <dbReference type="Proteomes" id="UP000789706"/>
    </source>
</evidence>